<evidence type="ECO:0000313" key="10">
    <source>
        <dbReference type="Proteomes" id="UP000187085"/>
    </source>
</evidence>
<dbReference type="PANTHER" id="PTHR30506:SF3">
    <property type="entry name" value="UPF0126 INNER MEMBRANE PROTEIN YADS-RELATED"/>
    <property type="match status" value="1"/>
</dbReference>
<evidence type="ECO:0000256" key="7">
    <source>
        <dbReference type="SAM" id="Phobius"/>
    </source>
</evidence>
<proteinExistence type="inferred from homology"/>
<feature type="domain" description="Glycine transporter" evidence="8">
    <location>
        <begin position="9"/>
        <end position="82"/>
    </location>
</feature>
<protein>
    <recommendedName>
        <fullName evidence="8">Glycine transporter domain-containing protein</fullName>
    </recommendedName>
</protein>
<dbReference type="PANTHER" id="PTHR30506">
    <property type="entry name" value="INNER MEMBRANE PROTEIN"/>
    <property type="match status" value="1"/>
</dbReference>
<evidence type="ECO:0000313" key="9">
    <source>
        <dbReference type="EMBL" id="OMH29280.1"/>
    </source>
</evidence>
<feature type="transmembrane region" description="Helical" evidence="7">
    <location>
        <begin position="6"/>
        <end position="26"/>
    </location>
</feature>
<organism evidence="9 10">
    <name type="scientific">Tersicoccus phoenicis</name>
    <dbReference type="NCBI Taxonomy" id="554083"/>
    <lineage>
        <taxon>Bacteria</taxon>
        <taxon>Bacillati</taxon>
        <taxon>Actinomycetota</taxon>
        <taxon>Actinomycetes</taxon>
        <taxon>Micrococcales</taxon>
        <taxon>Micrococcaceae</taxon>
        <taxon>Tersicoccus</taxon>
    </lineage>
</organism>
<keyword evidence="4 7" id="KW-0812">Transmembrane</keyword>
<evidence type="ECO:0000256" key="1">
    <source>
        <dbReference type="ARBA" id="ARBA00004651"/>
    </source>
</evidence>
<keyword evidence="6 7" id="KW-0472">Membrane</keyword>
<reference evidence="9 10" key="1">
    <citation type="submission" date="2016-12" db="EMBL/GenBank/DDBJ databases">
        <title>Draft genome of Tersicoccus phoenicis 1P05MA.</title>
        <authorList>
            <person name="Nakajima Y."/>
            <person name="Yoshizawa S."/>
            <person name="Nakamura K."/>
            <person name="Ogura Y."/>
            <person name="Hayashi T."/>
            <person name="Kogure K."/>
        </authorList>
    </citation>
    <scope>NUCLEOTIDE SEQUENCE [LARGE SCALE GENOMIC DNA]</scope>
    <source>
        <strain evidence="9 10">1p05MA</strain>
    </source>
</reference>
<evidence type="ECO:0000259" key="8">
    <source>
        <dbReference type="Pfam" id="PF03458"/>
    </source>
</evidence>
<dbReference type="EMBL" id="MRDE01000006">
    <property type="protein sequence ID" value="OMH29280.1"/>
    <property type="molecule type" value="Genomic_DNA"/>
</dbReference>
<dbReference type="Pfam" id="PF03458">
    <property type="entry name" value="Gly_transporter"/>
    <property type="match status" value="2"/>
</dbReference>
<evidence type="ECO:0000256" key="4">
    <source>
        <dbReference type="ARBA" id="ARBA00022692"/>
    </source>
</evidence>
<keyword evidence="10" id="KW-1185">Reference proteome</keyword>
<dbReference type="Proteomes" id="UP000187085">
    <property type="component" value="Unassembled WGS sequence"/>
</dbReference>
<accession>A0A1R1LP16</accession>
<dbReference type="GO" id="GO:0005886">
    <property type="term" value="C:plasma membrane"/>
    <property type="evidence" value="ECO:0007669"/>
    <property type="project" value="UniProtKB-SubCell"/>
</dbReference>
<evidence type="ECO:0000256" key="5">
    <source>
        <dbReference type="ARBA" id="ARBA00022989"/>
    </source>
</evidence>
<feature type="transmembrane region" description="Helical" evidence="7">
    <location>
        <begin position="33"/>
        <end position="50"/>
    </location>
</feature>
<sequence>MDASLTLLILDLVGVYFFAVSGSLLAARQRFDLVGSLLLACVAGLGGGVVRDLVLGAGPPVVFTQPLYLVPPVVAVVTVYFISASVRRYNRLLVVFDAAGLALFCVSGTLIGLNAHQHPVAAALLGVTTAVGGGLLRDVIANVTPTLFDQREFYAIPAFVGAALTVAAESAGLLQGVAAIVIAALVFGLRVAGRRLRWSIPLASRNVVD</sequence>
<evidence type="ECO:0000256" key="6">
    <source>
        <dbReference type="ARBA" id="ARBA00023136"/>
    </source>
</evidence>
<feature type="domain" description="Glycine transporter" evidence="8">
    <location>
        <begin position="95"/>
        <end position="168"/>
    </location>
</feature>
<evidence type="ECO:0000256" key="2">
    <source>
        <dbReference type="ARBA" id="ARBA00008193"/>
    </source>
</evidence>
<name>A0A1R1LP16_9MICC</name>
<feature type="transmembrane region" description="Helical" evidence="7">
    <location>
        <begin position="62"/>
        <end position="82"/>
    </location>
</feature>
<evidence type="ECO:0000256" key="3">
    <source>
        <dbReference type="ARBA" id="ARBA00022475"/>
    </source>
</evidence>
<feature type="transmembrane region" description="Helical" evidence="7">
    <location>
        <begin position="174"/>
        <end position="192"/>
    </location>
</feature>
<gene>
    <name evidence="9" type="ORF">BKD30_00875</name>
</gene>
<dbReference type="InterPro" id="IPR005115">
    <property type="entry name" value="Gly_transporter"/>
</dbReference>
<comment type="caution">
    <text evidence="9">The sequence shown here is derived from an EMBL/GenBank/DDBJ whole genome shotgun (WGS) entry which is preliminary data.</text>
</comment>
<dbReference type="AlphaFoldDB" id="A0A1R1LP16"/>
<comment type="similarity">
    <text evidence="2">Belongs to the UPF0126 family.</text>
</comment>
<feature type="transmembrane region" description="Helical" evidence="7">
    <location>
        <begin position="94"/>
        <end position="113"/>
    </location>
</feature>
<keyword evidence="5 7" id="KW-1133">Transmembrane helix</keyword>
<keyword evidence="3" id="KW-1003">Cell membrane</keyword>
<comment type="subcellular location">
    <subcellularLocation>
        <location evidence="1">Cell membrane</location>
        <topology evidence="1">Multi-pass membrane protein</topology>
    </subcellularLocation>
</comment>